<dbReference type="GO" id="GO:0051604">
    <property type="term" value="P:protein maturation"/>
    <property type="evidence" value="ECO:0007669"/>
    <property type="project" value="UniProtKB-ARBA"/>
</dbReference>
<evidence type="ECO:0000256" key="3">
    <source>
        <dbReference type="RuleBase" id="RU003971"/>
    </source>
</evidence>
<dbReference type="GO" id="GO:0005737">
    <property type="term" value="C:cytoplasm"/>
    <property type="evidence" value="ECO:0007669"/>
    <property type="project" value="UniProtKB-ARBA"/>
</dbReference>
<dbReference type="GO" id="GO:0004197">
    <property type="term" value="F:cysteine-type endopeptidase activity"/>
    <property type="evidence" value="ECO:0007669"/>
    <property type="project" value="InterPro"/>
</dbReference>
<dbReference type="PROSITE" id="PS50208">
    <property type="entry name" value="CASPASE_P20"/>
    <property type="match status" value="1"/>
</dbReference>
<comment type="caution">
    <text evidence="6">The sequence shown here is derived from an EMBL/GenBank/DDBJ whole genome shotgun (WGS) entry which is preliminary data.</text>
</comment>
<dbReference type="InterPro" id="IPR029030">
    <property type="entry name" value="Caspase-like_dom_sf"/>
</dbReference>
<dbReference type="EMBL" id="JACEEZ010023159">
    <property type="protein sequence ID" value="KAG0711638.1"/>
    <property type="molecule type" value="Genomic_DNA"/>
</dbReference>
<organism evidence="6 7">
    <name type="scientific">Chionoecetes opilio</name>
    <name type="common">Atlantic snow crab</name>
    <name type="synonym">Cancer opilio</name>
    <dbReference type="NCBI Taxonomy" id="41210"/>
    <lineage>
        <taxon>Eukaryota</taxon>
        <taxon>Metazoa</taxon>
        <taxon>Ecdysozoa</taxon>
        <taxon>Arthropoda</taxon>
        <taxon>Crustacea</taxon>
        <taxon>Multicrustacea</taxon>
        <taxon>Malacostraca</taxon>
        <taxon>Eumalacostraca</taxon>
        <taxon>Eucarida</taxon>
        <taxon>Decapoda</taxon>
        <taxon>Pleocyemata</taxon>
        <taxon>Brachyura</taxon>
        <taxon>Eubrachyura</taxon>
        <taxon>Majoidea</taxon>
        <taxon>Majidae</taxon>
        <taxon>Chionoecetes</taxon>
    </lineage>
</organism>
<dbReference type="Gene3D" id="3.40.50.1460">
    <property type="match status" value="1"/>
</dbReference>
<evidence type="ECO:0000259" key="4">
    <source>
        <dbReference type="PROSITE" id="PS50207"/>
    </source>
</evidence>
<dbReference type="InterPro" id="IPR011600">
    <property type="entry name" value="Pept_C14_caspase"/>
</dbReference>
<dbReference type="InterPro" id="IPR015917">
    <property type="entry name" value="Pept_C14A"/>
</dbReference>
<dbReference type="PANTHER" id="PTHR48169">
    <property type="entry name" value="DED DOMAIN-CONTAINING PROTEIN"/>
    <property type="match status" value="1"/>
</dbReference>
<dbReference type="PROSITE" id="PS50207">
    <property type="entry name" value="CASPASE_P10"/>
    <property type="match status" value="1"/>
</dbReference>
<keyword evidence="2" id="KW-0053">Apoptosis</keyword>
<evidence type="ECO:0000259" key="5">
    <source>
        <dbReference type="PROSITE" id="PS50208"/>
    </source>
</evidence>
<dbReference type="SUPFAM" id="SSF52129">
    <property type="entry name" value="Caspase-like"/>
    <property type="match status" value="1"/>
</dbReference>
<dbReference type="InterPro" id="IPR001309">
    <property type="entry name" value="Pept_C14_p20"/>
</dbReference>
<dbReference type="GO" id="GO:0043067">
    <property type="term" value="P:regulation of programmed cell death"/>
    <property type="evidence" value="ECO:0007669"/>
    <property type="project" value="UniProtKB-ARBA"/>
</dbReference>
<evidence type="ECO:0000313" key="6">
    <source>
        <dbReference type="EMBL" id="KAG0711638.1"/>
    </source>
</evidence>
<keyword evidence="7" id="KW-1185">Reference proteome</keyword>
<evidence type="ECO:0000256" key="2">
    <source>
        <dbReference type="ARBA" id="ARBA00022703"/>
    </source>
</evidence>
<gene>
    <name evidence="6" type="primary">CASP7</name>
    <name evidence="6" type="ORF">GWK47_020205</name>
</gene>
<comment type="similarity">
    <text evidence="1 3">Belongs to the peptidase C14A family.</text>
</comment>
<dbReference type="Proteomes" id="UP000770661">
    <property type="component" value="Unassembled WGS sequence"/>
</dbReference>
<feature type="domain" description="Caspase family p10" evidence="4">
    <location>
        <begin position="378"/>
        <end position="468"/>
    </location>
</feature>
<reference evidence="6" key="1">
    <citation type="submission" date="2020-07" db="EMBL/GenBank/DDBJ databases">
        <title>The High-quality genome of the commercially important snow crab, Chionoecetes opilio.</title>
        <authorList>
            <person name="Jeong J.-H."/>
            <person name="Ryu S."/>
        </authorList>
    </citation>
    <scope>NUCLEOTIDE SEQUENCE</scope>
    <source>
        <strain evidence="6">MADBK_172401_WGS</strain>
        <tissue evidence="6">Digestive gland</tissue>
    </source>
</reference>
<feature type="domain" description="Caspase family p20" evidence="5">
    <location>
        <begin position="237"/>
        <end position="367"/>
    </location>
</feature>
<protein>
    <submittedName>
        <fullName evidence="6">Caspase-7</fullName>
    </submittedName>
</protein>
<evidence type="ECO:0000313" key="7">
    <source>
        <dbReference type="Proteomes" id="UP000770661"/>
    </source>
</evidence>
<dbReference type="GO" id="GO:0006508">
    <property type="term" value="P:proteolysis"/>
    <property type="evidence" value="ECO:0007669"/>
    <property type="project" value="InterPro"/>
</dbReference>
<evidence type="ECO:0000256" key="1">
    <source>
        <dbReference type="ARBA" id="ARBA00010134"/>
    </source>
</evidence>
<accession>A0A8J4XQ39</accession>
<dbReference type="OrthoDB" id="6097640at2759"/>
<dbReference type="SMART" id="SM00115">
    <property type="entry name" value="CASc"/>
    <property type="match status" value="1"/>
</dbReference>
<dbReference type="PANTHER" id="PTHR48169:SF7">
    <property type="entry name" value="CASPASE 10"/>
    <property type="match status" value="1"/>
</dbReference>
<proteinExistence type="inferred from homology"/>
<dbReference type="InterPro" id="IPR002138">
    <property type="entry name" value="Pept_C14_p10"/>
</dbReference>
<name>A0A8J4XQ39_CHIOP</name>
<dbReference type="PRINTS" id="PR00376">
    <property type="entry name" value="IL1BCENZYME"/>
</dbReference>
<dbReference type="AlphaFoldDB" id="A0A8J4XQ39"/>
<sequence length="511" mass="57609">MSVMSDAASLSLSDTMSRNVMKAQNKLRYEGTSILLALDECEAMSVVFLALQGSFLARHGYRLSQYLCRGQAKEAFEQLVELAEEGGGGGVLVEALYIIGRYDLLEDHLGLPVNFALHQFFKRESGGVEADRKAMYCVCAGMAQEQTDHLLATRLEKWRCSGSGRPLEETFVWSINEGNYHLLLNQLYRALLAEQRSSLAAYLQPFILRPPSPPCAPRSFSEEAPSCDLYPLPTGYPHGLCVIINIKTFMKSRGMEDNFPLVERHGSDIDKERLTGTFKLFGFHVMHFDNPDHQQLQQFFRRLRVDPRLAVVACLAVCVMTHGDENDQIYLHDRTCISITDLRKLCFSQALLNKPRLYFIQACRGEEALRPILLQQDNCVVTHSESDCLISAATVQGYTAVRSQTEGSWYITDLCQALQEHGHLMPVKNVLQKTRLSLKSRMGSMSNTYVTQLSEEKVTLTRDVQLVRAEEEHFLEGITILAQLEVIEKLIEEVLEVVMEDAGIWRVSTAA</sequence>
<dbReference type="Pfam" id="PF00656">
    <property type="entry name" value="Peptidase_C14"/>
    <property type="match status" value="1"/>
</dbReference>
<dbReference type="GO" id="GO:0006915">
    <property type="term" value="P:apoptotic process"/>
    <property type="evidence" value="ECO:0007669"/>
    <property type="project" value="UniProtKB-KW"/>
</dbReference>